<comment type="caution">
    <text evidence="2">The sequence shown here is derived from an EMBL/GenBank/DDBJ whole genome shotgun (WGS) entry which is preliminary data.</text>
</comment>
<dbReference type="CDD" id="cd00093">
    <property type="entry name" value="HTH_XRE"/>
    <property type="match status" value="1"/>
</dbReference>
<dbReference type="SUPFAM" id="SSF47413">
    <property type="entry name" value="lambda repressor-like DNA-binding domains"/>
    <property type="match status" value="1"/>
</dbReference>
<dbReference type="EMBL" id="SDKK01000003">
    <property type="protein sequence ID" value="TYC61327.1"/>
    <property type="molecule type" value="Genomic_DNA"/>
</dbReference>
<dbReference type="OrthoDB" id="9090778at2"/>
<dbReference type="InterPro" id="IPR001387">
    <property type="entry name" value="Cro/C1-type_HTH"/>
</dbReference>
<reference evidence="2 3" key="1">
    <citation type="submission" date="2019-01" db="EMBL/GenBank/DDBJ databases">
        <title>Zoogloea oleivorans genome sequencing and assembly.</title>
        <authorList>
            <person name="Tancsics A."/>
            <person name="Farkas M."/>
            <person name="Kriszt B."/>
            <person name="Maroti G."/>
            <person name="Horvath B."/>
        </authorList>
    </citation>
    <scope>NUCLEOTIDE SEQUENCE [LARGE SCALE GENOMIC DNA]</scope>
    <source>
        <strain evidence="2 3">Buc</strain>
    </source>
</reference>
<keyword evidence="3" id="KW-1185">Reference proteome</keyword>
<dbReference type="Gene3D" id="1.10.260.40">
    <property type="entry name" value="lambda repressor-like DNA-binding domains"/>
    <property type="match status" value="1"/>
</dbReference>
<gene>
    <name evidence="2" type="ORF">ETQ85_04540</name>
</gene>
<dbReference type="RefSeq" id="WP_148577862.1">
    <property type="nucleotide sequence ID" value="NZ_SDKK01000003.1"/>
</dbReference>
<evidence type="ECO:0000313" key="3">
    <source>
        <dbReference type="Proteomes" id="UP000389128"/>
    </source>
</evidence>
<feature type="region of interest" description="Disordered" evidence="1">
    <location>
        <begin position="36"/>
        <end position="55"/>
    </location>
</feature>
<evidence type="ECO:0000256" key="1">
    <source>
        <dbReference type="SAM" id="MobiDB-lite"/>
    </source>
</evidence>
<dbReference type="Proteomes" id="UP000389128">
    <property type="component" value="Unassembled WGS sequence"/>
</dbReference>
<dbReference type="AlphaFoldDB" id="A0A6C2D4S8"/>
<dbReference type="InterPro" id="IPR010982">
    <property type="entry name" value="Lambda_DNA-bd_dom_sf"/>
</dbReference>
<dbReference type="GO" id="GO:0003677">
    <property type="term" value="F:DNA binding"/>
    <property type="evidence" value="ECO:0007669"/>
    <property type="project" value="InterPro"/>
</dbReference>
<protein>
    <submittedName>
        <fullName evidence="2">XRE family transcriptional regulator</fullName>
    </submittedName>
</protein>
<accession>A0A6C2D4S8</accession>
<name>A0A6C2D4S8_9RHOO</name>
<sequence>MSKRPPVAPCIVGQRLKSARDIACLSTDEAARRLGIKSPSRLTSAEHPSHPKGITPQLLADAARTYGVSADYLLGRADDWENRAELPPLADILGDLADLQQRRKSLVSRIDQFLDGEAPTQAACQALAREAVALVDELLAVGGRQATAHAPGGT</sequence>
<evidence type="ECO:0000313" key="2">
    <source>
        <dbReference type="EMBL" id="TYC61327.1"/>
    </source>
</evidence>
<proteinExistence type="predicted"/>
<organism evidence="2 3">
    <name type="scientific">Zoogloea oleivorans</name>
    <dbReference type="NCBI Taxonomy" id="1552750"/>
    <lineage>
        <taxon>Bacteria</taxon>
        <taxon>Pseudomonadati</taxon>
        <taxon>Pseudomonadota</taxon>
        <taxon>Betaproteobacteria</taxon>
        <taxon>Rhodocyclales</taxon>
        <taxon>Zoogloeaceae</taxon>
        <taxon>Zoogloea</taxon>
    </lineage>
</organism>